<feature type="region of interest" description="Disordered" evidence="5">
    <location>
        <begin position="167"/>
        <end position="192"/>
    </location>
</feature>
<comment type="caution">
    <text evidence="7">The sequence shown here is derived from an EMBL/GenBank/DDBJ whole genome shotgun (WGS) entry which is preliminary data.</text>
</comment>
<dbReference type="InterPro" id="IPR036093">
    <property type="entry name" value="NAC_dom_sf"/>
</dbReference>
<dbReference type="PANTHER" id="PTHR31744:SF79">
    <property type="entry name" value="NAC DOMAIN-CONTAINING PROTEIN"/>
    <property type="match status" value="1"/>
</dbReference>
<keyword evidence="2" id="KW-0238">DNA-binding</keyword>
<dbReference type="Proteomes" id="UP001279734">
    <property type="component" value="Unassembled WGS sequence"/>
</dbReference>
<evidence type="ECO:0000313" key="7">
    <source>
        <dbReference type="EMBL" id="GMH16338.1"/>
    </source>
</evidence>
<evidence type="ECO:0000256" key="4">
    <source>
        <dbReference type="ARBA" id="ARBA00023242"/>
    </source>
</evidence>
<keyword evidence="8" id="KW-1185">Reference proteome</keyword>
<proteinExistence type="predicted"/>
<keyword evidence="1" id="KW-0805">Transcription regulation</keyword>
<dbReference type="AlphaFoldDB" id="A0AAD3SQT8"/>
<gene>
    <name evidence="7" type="ORF">Nepgr_018179</name>
</gene>
<protein>
    <recommendedName>
        <fullName evidence="6">NAC domain-containing protein</fullName>
    </recommendedName>
</protein>
<accession>A0AAD3SQT8</accession>
<evidence type="ECO:0000313" key="8">
    <source>
        <dbReference type="Proteomes" id="UP001279734"/>
    </source>
</evidence>
<organism evidence="7 8">
    <name type="scientific">Nepenthes gracilis</name>
    <name type="common">Slender pitcher plant</name>
    <dbReference type="NCBI Taxonomy" id="150966"/>
    <lineage>
        <taxon>Eukaryota</taxon>
        <taxon>Viridiplantae</taxon>
        <taxon>Streptophyta</taxon>
        <taxon>Embryophyta</taxon>
        <taxon>Tracheophyta</taxon>
        <taxon>Spermatophyta</taxon>
        <taxon>Magnoliopsida</taxon>
        <taxon>eudicotyledons</taxon>
        <taxon>Gunneridae</taxon>
        <taxon>Pentapetalae</taxon>
        <taxon>Caryophyllales</taxon>
        <taxon>Nepenthaceae</taxon>
        <taxon>Nepenthes</taxon>
    </lineage>
</organism>
<dbReference type="PANTHER" id="PTHR31744">
    <property type="entry name" value="PROTEIN CUP-SHAPED COTYLEDON 2-RELATED"/>
    <property type="match status" value="1"/>
</dbReference>
<dbReference type="SUPFAM" id="SSF101941">
    <property type="entry name" value="NAC domain"/>
    <property type="match status" value="1"/>
</dbReference>
<evidence type="ECO:0000256" key="3">
    <source>
        <dbReference type="ARBA" id="ARBA00023163"/>
    </source>
</evidence>
<name>A0AAD3SQT8_NEPGR</name>
<evidence type="ECO:0000256" key="2">
    <source>
        <dbReference type="ARBA" id="ARBA00023125"/>
    </source>
</evidence>
<dbReference type="Pfam" id="PF02365">
    <property type="entry name" value="NAM"/>
    <property type="match status" value="1"/>
</dbReference>
<evidence type="ECO:0000256" key="5">
    <source>
        <dbReference type="SAM" id="MobiDB-lite"/>
    </source>
</evidence>
<dbReference type="PROSITE" id="PS51005">
    <property type="entry name" value="NAC"/>
    <property type="match status" value="1"/>
</dbReference>
<reference evidence="7" key="1">
    <citation type="submission" date="2023-05" db="EMBL/GenBank/DDBJ databases">
        <title>Nepenthes gracilis genome sequencing.</title>
        <authorList>
            <person name="Fukushima K."/>
        </authorList>
    </citation>
    <scope>NUCLEOTIDE SEQUENCE</scope>
    <source>
        <strain evidence="7">SING2019-196</strain>
    </source>
</reference>
<keyword evidence="3" id="KW-0804">Transcription</keyword>
<sequence length="282" mass="32308">MEVTTLDFDLPGFRFHPTEEELVDFYLKNIVYGRKMRFDVIGLLNIYRHNPWELPGLANIDGGREWYFFVSRDRKQSNGGRPNRTTQNGYWKATGSDRKVITISEPKRFIGWRKTLVFYGGRAPQGSKTDWVMNEYRLIDNFASLRDIVLCKIYRKATPLKVLEQRATTDEETKSVNRGSYPTSPLSSNGAAASSHYAHQEDLVLPMPTSHGASDERGWKFEETVHRDISVAPACTALPVGEEILPELLVPKSDVDWTLEDPFRTQWFSPWLECLTPCATIL</sequence>
<feature type="compositionally biased region" description="Polar residues" evidence="5">
    <location>
        <begin position="176"/>
        <end position="192"/>
    </location>
</feature>
<dbReference type="EMBL" id="BSYO01000016">
    <property type="protein sequence ID" value="GMH16338.1"/>
    <property type="molecule type" value="Genomic_DNA"/>
</dbReference>
<dbReference type="GO" id="GO:0006355">
    <property type="term" value="P:regulation of DNA-templated transcription"/>
    <property type="evidence" value="ECO:0007669"/>
    <property type="project" value="InterPro"/>
</dbReference>
<dbReference type="InterPro" id="IPR003441">
    <property type="entry name" value="NAC-dom"/>
</dbReference>
<feature type="domain" description="NAC" evidence="6">
    <location>
        <begin position="9"/>
        <end position="156"/>
    </location>
</feature>
<evidence type="ECO:0000259" key="6">
    <source>
        <dbReference type="PROSITE" id="PS51005"/>
    </source>
</evidence>
<keyword evidence="4" id="KW-0539">Nucleus</keyword>
<dbReference type="Gene3D" id="2.170.150.80">
    <property type="entry name" value="NAC domain"/>
    <property type="match status" value="1"/>
</dbReference>
<evidence type="ECO:0000256" key="1">
    <source>
        <dbReference type="ARBA" id="ARBA00023015"/>
    </source>
</evidence>
<dbReference type="GO" id="GO:0003677">
    <property type="term" value="F:DNA binding"/>
    <property type="evidence" value="ECO:0007669"/>
    <property type="project" value="UniProtKB-KW"/>
</dbReference>